<sequence>MADNITALMVMIQEQAHRQEEQDRCLEEQLQWDQEEQACRQIADLMKALGNLKANMFSTSALHVGTAQ</sequence>
<comment type="caution">
    <text evidence="1">The sequence shown here is derived from an EMBL/GenBank/DDBJ whole genome shotgun (WGS) entry which is preliminary data.</text>
</comment>
<dbReference type="AlphaFoldDB" id="A0A8S0ZU89"/>
<dbReference type="EMBL" id="CADEBC010000485">
    <property type="protein sequence ID" value="CAB3235841.1"/>
    <property type="molecule type" value="Genomic_DNA"/>
</dbReference>
<name>A0A8S0ZU89_ARCPL</name>
<reference evidence="1 2" key="1">
    <citation type="submission" date="2020-04" db="EMBL/GenBank/DDBJ databases">
        <authorList>
            <person name="Wallbank WR R."/>
            <person name="Pardo Diaz C."/>
            <person name="Kozak K."/>
            <person name="Martin S."/>
            <person name="Jiggins C."/>
            <person name="Moest M."/>
            <person name="Warren A I."/>
            <person name="Byers J.R.P. K."/>
            <person name="Montejo-Kovacevich G."/>
            <person name="Yen C E."/>
        </authorList>
    </citation>
    <scope>NUCLEOTIDE SEQUENCE [LARGE SCALE GENOMIC DNA]</scope>
</reference>
<evidence type="ECO:0000313" key="1">
    <source>
        <dbReference type="EMBL" id="CAB3235841.1"/>
    </source>
</evidence>
<gene>
    <name evidence="1" type="ORF">APLA_LOCUS6319</name>
</gene>
<proteinExistence type="predicted"/>
<protein>
    <submittedName>
        <fullName evidence="1">Uncharacterized protein</fullName>
    </submittedName>
</protein>
<dbReference type="Proteomes" id="UP000494106">
    <property type="component" value="Unassembled WGS sequence"/>
</dbReference>
<keyword evidence="2" id="KW-1185">Reference proteome</keyword>
<organism evidence="1 2">
    <name type="scientific">Arctia plantaginis</name>
    <name type="common">Wood tiger moth</name>
    <name type="synonym">Phalaena plantaginis</name>
    <dbReference type="NCBI Taxonomy" id="874455"/>
    <lineage>
        <taxon>Eukaryota</taxon>
        <taxon>Metazoa</taxon>
        <taxon>Ecdysozoa</taxon>
        <taxon>Arthropoda</taxon>
        <taxon>Hexapoda</taxon>
        <taxon>Insecta</taxon>
        <taxon>Pterygota</taxon>
        <taxon>Neoptera</taxon>
        <taxon>Endopterygota</taxon>
        <taxon>Lepidoptera</taxon>
        <taxon>Glossata</taxon>
        <taxon>Ditrysia</taxon>
        <taxon>Noctuoidea</taxon>
        <taxon>Erebidae</taxon>
        <taxon>Arctiinae</taxon>
        <taxon>Arctia</taxon>
    </lineage>
</organism>
<evidence type="ECO:0000313" key="2">
    <source>
        <dbReference type="Proteomes" id="UP000494106"/>
    </source>
</evidence>
<accession>A0A8S0ZU89</accession>